<dbReference type="Proteomes" id="UP001287286">
    <property type="component" value="Unassembled WGS sequence"/>
</dbReference>
<name>A0A179HB93_PURLI</name>
<evidence type="ECO:0000313" key="6">
    <source>
        <dbReference type="Proteomes" id="UP000078240"/>
    </source>
</evidence>
<sequence>MELGPPPIRTEARLRDRKPKPKNRIVIPLASKPRDYVPGSGPPLQRICLLPPADSTAYIVERILLPSPGLASNGKPLPKRMTYIVGWRDLPAATLLVPAMKILDYVSPRALEEWEWNLEMQLEEDRKKLVEEKQKELEQPVEERKKAGKKRGRPPAHTAIEAGAVAEQPETDAQARQKAGAMSLSTPKKNRWEDFEGLSDDEDMSPSRQLAREIDWETGEESGAAYQDAMELDYETAENAGWERPTGVFDETDRSRVTSGKSAPGRSDLLFGTSSGTQSPYETPPLTSLPGTRNPNPATPANGGFVSFNSMNGTYSSQKAVIPVEGEGTTTTTPKTRPEPNPAKRPRPRPSTSSSRKPAKTPASESKPVVDESGETAWVVRYIQGMELYEVEGRGLVRYFKVLWEGDWPPDQNPTWEPEGNLPASLVRNYLKQDKRRRQAAARVKPGSEKKPAPLPKTTKPRPLPKPKLMTGKQYRSVSDAFTGGDEVEDLGWPSSYGDSTPSGREPSRMEGGDGADEELLVVEEGADDPKPAASWKGAGGPLGAFLF</sequence>
<evidence type="ECO:0000256" key="2">
    <source>
        <dbReference type="SAM" id="MobiDB-lite"/>
    </source>
</evidence>
<organism evidence="4 6">
    <name type="scientific">Purpureocillium lilacinum</name>
    <name type="common">Paecilomyces lilacinus</name>
    <dbReference type="NCBI Taxonomy" id="33203"/>
    <lineage>
        <taxon>Eukaryota</taxon>
        <taxon>Fungi</taxon>
        <taxon>Dikarya</taxon>
        <taxon>Ascomycota</taxon>
        <taxon>Pezizomycotina</taxon>
        <taxon>Sordariomycetes</taxon>
        <taxon>Hypocreomycetidae</taxon>
        <taxon>Hypocreales</taxon>
        <taxon>Ophiocordycipitaceae</taxon>
        <taxon>Purpureocillium</taxon>
    </lineage>
</organism>
<comment type="subunit">
    <text evidence="1">Component of the NuA4 histone acetyltransferase complex.</text>
</comment>
<feature type="compositionally biased region" description="Gly residues" evidence="2">
    <location>
        <begin position="538"/>
        <end position="548"/>
    </location>
</feature>
<protein>
    <submittedName>
        <fullName evidence="5">Chromo domain protein</fullName>
    </submittedName>
    <submittedName>
        <fullName evidence="4">Chromo domain-containingprotein</fullName>
    </submittedName>
</protein>
<proteinExistence type="predicted"/>
<evidence type="ECO:0000313" key="4">
    <source>
        <dbReference type="EMBL" id="OAQ87575.1"/>
    </source>
</evidence>
<reference evidence="5" key="1">
    <citation type="submission" date="2015-05" db="EMBL/GenBank/DDBJ databases">
        <authorList>
            <person name="Wang D.B."/>
            <person name="Wang M."/>
        </authorList>
    </citation>
    <scope>NUCLEOTIDE SEQUENCE</scope>
    <source>
        <strain evidence="5">36-1</strain>
    </source>
</reference>
<feature type="compositionally biased region" description="Low complexity" evidence="2">
    <location>
        <begin position="350"/>
        <end position="362"/>
    </location>
</feature>
<reference evidence="5 7" key="2">
    <citation type="journal article" date="2016" name="Front. Microbiol.">
        <title>Genome and transcriptome sequences reveal the specific parasitism of the nematophagous Purpureocillium lilacinum 36-1.</title>
        <authorList>
            <person name="Xie J."/>
            <person name="Li S."/>
            <person name="Mo C."/>
            <person name="Xiao X."/>
            <person name="Peng D."/>
            <person name="Wang G."/>
            <person name="Xiao Y."/>
        </authorList>
    </citation>
    <scope>NUCLEOTIDE SEQUENCE [LARGE SCALE GENOMIC DNA]</scope>
    <source>
        <strain evidence="5 7">36-1</strain>
    </source>
</reference>
<feature type="region of interest" description="Disordered" evidence="2">
    <location>
        <begin position="133"/>
        <end position="376"/>
    </location>
</feature>
<feature type="compositionally biased region" description="Basic and acidic residues" evidence="2">
    <location>
        <begin position="133"/>
        <end position="145"/>
    </location>
</feature>
<evidence type="ECO:0000313" key="7">
    <source>
        <dbReference type="Proteomes" id="UP000245956"/>
    </source>
</evidence>
<dbReference type="EMBL" id="LSBH01000001">
    <property type="protein sequence ID" value="OAQ87575.1"/>
    <property type="molecule type" value="Genomic_DNA"/>
</dbReference>
<dbReference type="SUPFAM" id="SSF54160">
    <property type="entry name" value="Chromo domain-like"/>
    <property type="match status" value="1"/>
</dbReference>
<evidence type="ECO:0000313" key="5">
    <source>
        <dbReference type="EMBL" id="PWI71617.1"/>
    </source>
</evidence>
<reference evidence="4 6" key="3">
    <citation type="submission" date="2016-01" db="EMBL/GenBank/DDBJ databases">
        <title>Biosynthesis of antibiotic leucinostatins and their inhibition on Phytophthora in bio-control Purpureocillium lilacinum.</title>
        <authorList>
            <person name="Wang G."/>
            <person name="Liu Z."/>
            <person name="Lin R."/>
            <person name="Li E."/>
            <person name="Mao Z."/>
            <person name="Ling J."/>
            <person name="Yin W."/>
            <person name="Xie B."/>
        </authorList>
    </citation>
    <scope>NUCLEOTIDE SEQUENCE [LARGE SCALE GENOMIC DNA]</scope>
    <source>
        <strain evidence="4">PLBJ-1</strain>
    </source>
</reference>
<reference evidence="3 8" key="5">
    <citation type="journal article" date="2024" name="Microbiol. Resour. Announc.">
        <title>Genome annotations for the ascomycete fungi Trichoderma harzianum, Trichoderma aggressivum, and Purpureocillium lilacinum.</title>
        <authorList>
            <person name="Beijen E.P.W."/>
            <person name="Ohm R.A."/>
        </authorList>
    </citation>
    <scope>NUCLEOTIDE SEQUENCE [LARGE SCALE GENOMIC DNA]</scope>
    <source>
        <strain evidence="3 8">CBS 150709</strain>
    </source>
</reference>
<feature type="region of interest" description="Disordered" evidence="2">
    <location>
        <begin position="1"/>
        <end position="23"/>
    </location>
</feature>
<feature type="compositionally biased region" description="Acidic residues" evidence="2">
    <location>
        <begin position="195"/>
        <end position="204"/>
    </location>
</feature>
<dbReference type="Proteomes" id="UP000078240">
    <property type="component" value="Unassembled WGS sequence"/>
</dbReference>
<feature type="compositionally biased region" description="Polar residues" evidence="2">
    <location>
        <begin position="272"/>
        <end position="296"/>
    </location>
</feature>
<dbReference type="AlphaFoldDB" id="A0A179HB93"/>
<accession>A0A179HB93</accession>
<dbReference type="Gene3D" id="2.40.50.40">
    <property type="match status" value="1"/>
</dbReference>
<keyword evidence="8" id="KW-1185">Reference proteome</keyword>
<feature type="compositionally biased region" description="Acidic residues" evidence="2">
    <location>
        <begin position="514"/>
        <end position="527"/>
    </location>
</feature>
<dbReference type="Proteomes" id="UP000245956">
    <property type="component" value="Unassembled WGS sequence"/>
</dbReference>
<reference evidence="3" key="4">
    <citation type="submission" date="2023-11" db="EMBL/GenBank/DDBJ databases">
        <authorList>
            <person name="Beijen E."/>
            <person name="Ohm R.A."/>
        </authorList>
    </citation>
    <scope>NUCLEOTIDE SEQUENCE</scope>
    <source>
        <strain evidence="3">CBS 150709</strain>
    </source>
</reference>
<feature type="region of interest" description="Disordered" evidence="2">
    <location>
        <begin position="433"/>
        <end position="548"/>
    </location>
</feature>
<comment type="caution">
    <text evidence="4">The sequence shown here is derived from an EMBL/GenBank/DDBJ whole genome shotgun (WGS) entry which is preliminary data.</text>
</comment>
<dbReference type="InterPro" id="IPR016197">
    <property type="entry name" value="Chromo-like_dom_sf"/>
</dbReference>
<dbReference type="CDD" id="cd00024">
    <property type="entry name" value="CD_CSD"/>
    <property type="match status" value="1"/>
</dbReference>
<dbReference type="EMBL" id="JAWRVI010000007">
    <property type="protein sequence ID" value="KAK4093030.1"/>
    <property type="molecule type" value="Genomic_DNA"/>
</dbReference>
<evidence type="ECO:0000313" key="3">
    <source>
        <dbReference type="EMBL" id="KAK4093030.1"/>
    </source>
</evidence>
<dbReference type="EMBL" id="LCWV01000007">
    <property type="protein sequence ID" value="PWI71617.1"/>
    <property type="molecule type" value="Genomic_DNA"/>
</dbReference>
<evidence type="ECO:0000256" key="1">
    <source>
        <dbReference type="ARBA" id="ARBA00011353"/>
    </source>
</evidence>
<gene>
    <name evidence="5" type="ORF">PCL_11711</name>
    <name evidence="3" type="ORF">Purlil1_2955</name>
    <name evidence="4" type="ORF">VFPBJ_01615</name>
</gene>
<evidence type="ECO:0000313" key="8">
    <source>
        <dbReference type="Proteomes" id="UP001287286"/>
    </source>
</evidence>
<feature type="compositionally biased region" description="Polar residues" evidence="2">
    <location>
        <begin position="307"/>
        <end position="319"/>
    </location>
</feature>